<dbReference type="AlphaFoldDB" id="A0A8D8Z578"/>
<accession>A0A8D8Z578</accession>
<dbReference type="EMBL" id="HBUF01420225">
    <property type="protein sequence ID" value="CAG6740664.1"/>
    <property type="molecule type" value="Transcribed_RNA"/>
</dbReference>
<sequence>MFINTVSFNSGHLLTSKSEVLIVSISSQCRAKASTTTMKTLTRTKFRVSRNKAQVFEDVYDKNRQNMSTSYIFPCFVRFNLIYLQVKFLKTSQVKTRCVLLRFQNCCVTEFAVQRIILS</sequence>
<name>A0A8D8Z578_9HEMI</name>
<organism evidence="1">
    <name type="scientific">Cacopsylla melanoneura</name>
    <dbReference type="NCBI Taxonomy" id="428564"/>
    <lineage>
        <taxon>Eukaryota</taxon>
        <taxon>Metazoa</taxon>
        <taxon>Ecdysozoa</taxon>
        <taxon>Arthropoda</taxon>
        <taxon>Hexapoda</taxon>
        <taxon>Insecta</taxon>
        <taxon>Pterygota</taxon>
        <taxon>Neoptera</taxon>
        <taxon>Paraneoptera</taxon>
        <taxon>Hemiptera</taxon>
        <taxon>Sternorrhyncha</taxon>
        <taxon>Psylloidea</taxon>
        <taxon>Psyllidae</taxon>
        <taxon>Psyllinae</taxon>
        <taxon>Cacopsylla</taxon>
    </lineage>
</organism>
<evidence type="ECO:0000313" key="1">
    <source>
        <dbReference type="EMBL" id="CAG6740664.1"/>
    </source>
</evidence>
<protein>
    <submittedName>
        <fullName evidence="1">Uncharacterized protein</fullName>
    </submittedName>
</protein>
<proteinExistence type="predicted"/>
<reference evidence="1" key="1">
    <citation type="submission" date="2021-05" db="EMBL/GenBank/DDBJ databases">
        <authorList>
            <person name="Alioto T."/>
            <person name="Alioto T."/>
            <person name="Gomez Garrido J."/>
        </authorList>
    </citation>
    <scope>NUCLEOTIDE SEQUENCE</scope>
</reference>